<reference evidence="3" key="1">
    <citation type="journal article" date="2022" name="Cell">
        <title>Design, construction, and in vivo augmentation of a complex gut microbiome.</title>
        <authorList>
            <person name="Cheng A.G."/>
            <person name="Ho P.Y."/>
            <person name="Aranda-Diaz A."/>
            <person name="Jain S."/>
            <person name="Yu F.B."/>
            <person name="Meng X."/>
            <person name="Wang M."/>
            <person name="Iakiviak M."/>
            <person name="Nagashima K."/>
            <person name="Zhao A."/>
            <person name="Murugkar P."/>
            <person name="Patil A."/>
            <person name="Atabakhsh K."/>
            <person name="Weakley A."/>
            <person name="Yan J."/>
            <person name="Brumbaugh A.R."/>
            <person name="Higginbottom S."/>
            <person name="Dimas A."/>
            <person name="Shiver A.L."/>
            <person name="Deutschbauer A."/>
            <person name="Neff N."/>
            <person name="Sonnenburg J.L."/>
            <person name="Huang K.C."/>
            <person name="Fischbach M.A."/>
        </authorList>
    </citation>
    <scope>NUCLEOTIDE SEQUENCE</scope>
    <source>
        <strain evidence="3">DSM 19829</strain>
    </source>
</reference>
<dbReference type="PANTHER" id="PTHR45947">
    <property type="entry name" value="SULFOQUINOVOSYL TRANSFERASE SQD2"/>
    <property type="match status" value="1"/>
</dbReference>
<evidence type="ECO:0000313" key="4">
    <source>
        <dbReference type="Proteomes" id="UP001060164"/>
    </source>
</evidence>
<dbReference type="EMBL" id="CP102290">
    <property type="protein sequence ID" value="UWP58858.1"/>
    <property type="molecule type" value="Genomic_DNA"/>
</dbReference>
<evidence type="ECO:0000259" key="1">
    <source>
        <dbReference type="Pfam" id="PF00534"/>
    </source>
</evidence>
<dbReference type="Pfam" id="PF13439">
    <property type="entry name" value="Glyco_transf_4"/>
    <property type="match status" value="1"/>
</dbReference>
<dbReference type="InterPro" id="IPR028098">
    <property type="entry name" value="Glyco_trans_4-like_N"/>
</dbReference>
<organism evidence="3 4">
    <name type="scientific">Ruminococcus gauvreauii</name>
    <dbReference type="NCBI Taxonomy" id="438033"/>
    <lineage>
        <taxon>Bacteria</taxon>
        <taxon>Bacillati</taxon>
        <taxon>Bacillota</taxon>
        <taxon>Clostridia</taxon>
        <taxon>Eubacteriales</taxon>
        <taxon>Oscillospiraceae</taxon>
        <taxon>Ruminococcus</taxon>
    </lineage>
</organism>
<dbReference type="RefSeq" id="WP_083963124.1">
    <property type="nucleotide sequence ID" value="NZ_CABLBR010000001.1"/>
</dbReference>
<gene>
    <name evidence="3" type="ORF">NQ502_16010</name>
</gene>
<evidence type="ECO:0000259" key="2">
    <source>
        <dbReference type="Pfam" id="PF13439"/>
    </source>
</evidence>
<dbReference type="InterPro" id="IPR001296">
    <property type="entry name" value="Glyco_trans_1"/>
</dbReference>
<feature type="domain" description="Glycosyl transferase family 1" evidence="1">
    <location>
        <begin position="193"/>
        <end position="352"/>
    </location>
</feature>
<protein>
    <submittedName>
        <fullName evidence="3">Glycosyltransferase family 4 protein</fullName>
    </submittedName>
</protein>
<dbReference type="PANTHER" id="PTHR45947:SF3">
    <property type="entry name" value="SULFOQUINOVOSYL TRANSFERASE SQD2"/>
    <property type="match status" value="1"/>
</dbReference>
<dbReference type="CDD" id="cd03817">
    <property type="entry name" value="GT4_UGDG-like"/>
    <property type="match status" value="1"/>
</dbReference>
<dbReference type="SUPFAM" id="SSF53756">
    <property type="entry name" value="UDP-Glycosyltransferase/glycogen phosphorylase"/>
    <property type="match status" value="1"/>
</dbReference>
<name>A0ABY5VF41_9FIRM</name>
<dbReference type="Pfam" id="PF00534">
    <property type="entry name" value="Glycos_transf_1"/>
    <property type="match status" value="1"/>
</dbReference>
<keyword evidence="4" id="KW-1185">Reference proteome</keyword>
<accession>A0ABY5VF41</accession>
<proteinExistence type="predicted"/>
<evidence type="ECO:0000313" key="3">
    <source>
        <dbReference type="EMBL" id="UWP58858.1"/>
    </source>
</evidence>
<dbReference type="InterPro" id="IPR050194">
    <property type="entry name" value="Glycosyltransferase_grp1"/>
</dbReference>
<dbReference type="Gene3D" id="3.40.50.2000">
    <property type="entry name" value="Glycogen Phosphorylase B"/>
    <property type="match status" value="2"/>
</dbReference>
<dbReference type="Proteomes" id="UP001060164">
    <property type="component" value="Chromosome"/>
</dbReference>
<feature type="domain" description="Glycosyltransferase subfamily 4-like N-terminal" evidence="2">
    <location>
        <begin position="14"/>
        <end position="181"/>
    </location>
</feature>
<sequence length="409" mass="46109">MKILITTDWYAPAVNGVVTSVLNLKKEMEERGHEVRVLTLAEDGKQRRDGSVYYLRSFGIGKIYPDARASISSRNSYLKELIQWKPDIIHSQCEFTTFLCALKISRNCRCPIVHTYHTVYEDYTHYFSPSVTVGRKVVSVWSRRLLSKVDAVVAPTEKVRSLLKTYGVEAPVSVVPTGIDIRKYQAVPDETRREQLKKQLGIPKENKVIVSVGRLAREKNITEILQYIKHTGRSDVTYLIVGDGPCRAELEQESARLGLQGQVVFAGMVKPQEVGDYYRLGDVFVSASNSETQGLTYIEALANALPALCRKDECLAQVIENGCNGYQYQNYEEFQKYLGRLLDDDEYRKEMAFCAAESARRYSAENFGESMERIYRSIAGRPAAGLGGELYRVAMCRALRGGGRCTKSI</sequence>